<dbReference type="RefSeq" id="WP_113875284.1">
    <property type="nucleotide sequence ID" value="NZ_QNRF01000008.1"/>
</dbReference>
<comment type="caution">
    <text evidence="2">The sequence shown here is derived from an EMBL/GenBank/DDBJ whole genome shotgun (WGS) entry which is preliminary data.</text>
</comment>
<protein>
    <recommendedName>
        <fullName evidence="4">DUF1127 domain-containing protein</fullName>
    </recommendedName>
</protein>
<name>A0A366CWT0_9GAMM</name>
<feature type="region of interest" description="Disordered" evidence="1">
    <location>
        <begin position="63"/>
        <end position="82"/>
    </location>
</feature>
<accession>A0A366CWT0</accession>
<feature type="compositionally biased region" description="Basic residues" evidence="1">
    <location>
        <begin position="72"/>
        <end position="82"/>
    </location>
</feature>
<dbReference type="EMBL" id="QNRF01000008">
    <property type="protein sequence ID" value="RBO80197.1"/>
    <property type="molecule type" value="Genomic_DNA"/>
</dbReference>
<dbReference type="AlphaFoldDB" id="A0A366CWT0"/>
<organism evidence="2 3">
    <name type="scientific">Marinomonas aquiplantarum</name>
    <dbReference type="NCBI Taxonomy" id="491951"/>
    <lineage>
        <taxon>Bacteria</taxon>
        <taxon>Pseudomonadati</taxon>
        <taxon>Pseudomonadota</taxon>
        <taxon>Gammaproteobacteria</taxon>
        <taxon>Oceanospirillales</taxon>
        <taxon>Oceanospirillaceae</taxon>
        <taxon>Marinomonas</taxon>
    </lineage>
</organism>
<gene>
    <name evidence="2" type="ORF">DFP76_10860</name>
</gene>
<sequence>MIIALMKHLSWCFQRYWSRRKLAYLPHELRKDMGIMQDDFEREVSKGNIVTLGKELCQFAHSNSMSAQVRPSKGKHHDIRPN</sequence>
<evidence type="ECO:0000313" key="2">
    <source>
        <dbReference type="EMBL" id="RBO80197.1"/>
    </source>
</evidence>
<keyword evidence="3" id="KW-1185">Reference proteome</keyword>
<evidence type="ECO:0000256" key="1">
    <source>
        <dbReference type="SAM" id="MobiDB-lite"/>
    </source>
</evidence>
<dbReference type="OrthoDB" id="6106791at2"/>
<evidence type="ECO:0000313" key="3">
    <source>
        <dbReference type="Proteomes" id="UP000252086"/>
    </source>
</evidence>
<proteinExistence type="predicted"/>
<evidence type="ECO:0008006" key="4">
    <source>
        <dbReference type="Google" id="ProtNLM"/>
    </source>
</evidence>
<dbReference type="Proteomes" id="UP000252086">
    <property type="component" value="Unassembled WGS sequence"/>
</dbReference>
<reference evidence="2 3" key="1">
    <citation type="submission" date="2018-06" db="EMBL/GenBank/DDBJ databases">
        <title>Genomic Encyclopedia of Type Strains, Phase III (KMG-III): the genomes of soil and plant-associated and newly described type strains.</title>
        <authorList>
            <person name="Whitman W."/>
        </authorList>
    </citation>
    <scope>NUCLEOTIDE SEQUENCE [LARGE SCALE GENOMIC DNA]</scope>
    <source>
        <strain evidence="2 3">CECT 7732</strain>
    </source>
</reference>